<name>A0A917GIE2_9GAMM</name>
<protein>
    <submittedName>
        <fullName evidence="1">Uncharacterized protein</fullName>
    </submittedName>
</protein>
<gene>
    <name evidence="1" type="ORF">GCM10011403_00140</name>
</gene>
<dbReference type="EMBL" id="BMIY01000001">
    <property type="protein sequence ID" value="GGG47005.1"/>
    <property type="molecule type" value="Genomic_DNA"/>
</dbReference>
<proteinExistence type="predicted"/>
<dbReference type="Proteomes" id="UP000627715">
    <property type="component" value="Unassembled WGS sequence"/>
</dbReference>
<reference evidence="1" key="2">
    <citation type="submission" date="2020-09" db="EMBL/GenBank/DDBJ databases">
        <authorList>
            <person name="Sun Q."/>
            <person name="Zhou Y."/>
        </authorList>
    </citation>
    <scope>NUCLEOTIDE SEQUENCE</scope>
    <source>
        <strain evidence="1">CGMCC 1.15425</strain>
    </source>
</reference>
<sequence>MIYISNSYDWRGGGGTAKNDDSCSHHGWVNADHVEYGYRIGGNEAYCSSDGGWG</sequence>
<accession>A0A917GIE2</accession>
<evidence type="ECO:0000313" key="2">
    <source>
        <dbReference type="Proteomes" id="UP000627715"/>
    </source>
</evidence>
<evidence type="ECO:0000313" key="1">
    <source>
        <dbReference type="EMBL" id="GGG47005.1"/>
    </source>
</evidence>
<organism evidence="1 2">
    <name type="scientific">Pseudohongiella nitratireducens</name>
    <dbReference type="NCBI Taxonomy" id="1768907"/>
    <lineage>
        <taxon>Bacteria</taxon>
        <taxon>Pseudomonadati</taxon>
        <taxon>Pseudomonadota</taxon>
        <taxon>Gammaproteobacteria</taxon>
        <taxon>Pseudomonadales</taxon>
        <taxon>Pseudohongiellaceae</taxon>
        <taxon>Pseudohongiella</taxon>
    </lineage>
</organism>
<reference evidence="1" key="1">
    <citation type="journal article" date="2014" name="Int. J. Syst. Evol. Microbiol.">
        <title>Complete genome sequence of Corynebacterium casei LMG S-19264T (=DSM 44701T), isolated from a smear-ripened cheese.</title>
        <authorList>
            <consortium name="US DOE Joint Genome Institute (JGI-PGF)"/>
            <person name="Walter F."/>
            <person name="Albersmeier A."/>
            <person name="Kalinowski J."/>
            <person name="Ruckert C."/>
        </authorList>
    </citation>
    <scope>NUCLEOTIDE SEQUENCE</scope>
    <source>
        <strain evidence="1">CGMCC 1.15425</strain>
    </source>
</reference>
<comment type="caution">
    <text evidence="1">The sequence shown here is derived from an EMBL/GenBank/DDBJ whole genome shotgun (WGS) entry which is preliminary data.</text>
</comment>
<keyword evidence="2" id="KW-1185">Reference proteome</keyword>
<dbReference type="AlphaFoldDB" id="A0A917GIE2"/>